<dbReference type="InterPro" id="IPR036249">
    <property type="entry name" value="Thioredoxin-like_sf"/>
</dbReference>
<dbReference type="Pfam" id="PF03372">
    <property type="entry name" value="Exo_endo_phos"/>
    <property type="match status" value="1"/>
</dbReference>
<dbReference type="Pfam" id="PF01507">
    <property type="entry name" value="PAPS_reduct"/>
    <property type="match status" value="1"/>
</dbReference>
<evidence type="ECO:0000256" key="1">
    <source>
        <dbReference type="ARBA" id="ARBA00023004"/>
    </source>
</evidence>
<dbReference type="PANTHER" id="PTHR46482">
    <property type="entry name" value="5'-ADENYLYLSULFATE REDUCTASE 3, CHLOROPLASTIC"/>
    <property type="match status" value="1"/>
</dbReference>
<sequence>MFFAWNVRGLNSETRHTSVKDWIRKYKPLFGVYLETKIQHNNGSRISGALPVGWKHFANSDNQSPTRIIVVWHPTVSVTIYQASPQVVTCGIFILAENQSLTVSFVYGFNQVEERQQLWDELAFINANTPASRYPWAVLGDFNQILRSDQHSQHLTTDVDTAGMEDFNLALQEAELFETQANSLTYSWWNNQDANPVAKKIDHALFNQHWAQLFPDSFCEFLEPEKFDHAPCLVRMPSQTRRAPKPFKFFHHTIDHPDYLDTVRSSWKFETTQGSQQNKGLFSFYEDGHQECCRIRKVRPLRRALKGLRAWITGQRKDQSPGTRSEIPVVQVDPVFEGLDGGAGSLVKWNPVANVQGNDVWNFLRTMDVPVNTLHAAGYVSIGCEPCTRAVLPGQHEREGRWWWEDAKAKECGLHKGNIKENSNGNAAANVNGTSSTVADIFKSENVVSLSRQGIENLMKLENRKEAWIVVLYAPWCPFCQAMEGSFDELADKLGGSGVKVAKFRADGDQKEFAKRELQLGSFPTILVFPKNSSRPIKYPSEKRDVDSLTSFLNLVR</sequence>
<evidence type="ECO:0000313" key="5">
    <source>
        <dbReference type="Proteomes" id="UP000712281"/>
    </source>
</evidence>
<evidence type="ECO:0000259" key="3">
    <source>
        <dbReference type="PROSITE" id="PS51352"/>
    </source>
</evidence>
<dbReference type="NCBIfam" id="NF002537">
    <property type="entry name" value="PRK02090.1"/>
    <property type="match status" value="1"/>
</dbReference>
<dbReference type="Gene3D" id="3.40.30.10">
    <property type="entry name" value="Glutaredoxin"/>
    <property type="match status" value="1"/>
</dbReference>
<dbReference type="Gene3D" id="3.60.10.10">
    <property type="entry name" value="Endonuclease/exonuclease/phosphatase"/>
    <property type="match status" value="1"/>
</dbReference>
<dbReference type="FunFam" id="3.40.30.10:FF:000252">
    <property type="entry name" value="Phosphoadenosine-phosphosulphate reductase"/>
    <property type="match status" value="1"/>
</dbReference>
<dbReference type="InterPro" id="IPR036691">
    <property type="entry name" value="Endo/exonu/phosph_ase_sf"/>
</dbReference>
<dbReference type="AlphaFoldDB" id="A0A8S9G6K6"/>
<dbReference type="InterPro" id="IPR013766">
    <property type="entry name" value="Thioredoxin_domain"/>
</dbReference>
<proteinExistence type="predicted"/>
<dbReference type="GO" id="GO:0051536">
    <property type="term" value="F:iron-sulfur cluster binding"/>
    <property type="evidence" value="ECO:0007669"/>
    <property type="project" value="UniProtKB-KW"/>
</dbReference>
<dbReference type="SUPFAM" id="SSF56219">
    <property type="entry name" value="DNase I-like"/>
    <property type="match status" value="1"/>
</dbReference>
<dbReference type="GO" id="GO:0016671">
    <property type="term" value="F:oxidoreductase activity, acting on a sulfur group of donors, disulfide as acceptor"/>
    <property type="evidence" value="ECO:0007669"/>
    <property type="project" value="InterPro"/>
</dbReference>
<gene>
    <name evidence="4" type="ORF">F2Q68_00029695</name>
</gene>
<comment type="caution">
    <text evidence="4">The sequence shown here is derived from an EMBL/GenBank/DDBJ whole genome shotgun (WGS) entry which is preliminary data.</text>
</comment>
<reference evidence="4" key="1">
    <citation type="submission" date="2019-12" db="EMBL/GenBank/DDBJ databases">
        <title>Genome sequencing and annotation of Brassica cretica.</title>
        <authorList>
            <person name="Studholme D.J."/>
            <person name="Sarris P.F."/>
        </authorList>
    </citation>
    <scope>NUCLEOTIDE SEQUENCE</scope>
    <source>
        <strain evidence="4">PFS-001/15</strain>
        <tissue evidence="4">Leaf</tissue>
    </source>
</reference>
<evidence type="ECO:0000256" key="2">
    <source>
        <dbReference type="ARBA" id="ARBA00023014"/>
    </source>
</evidence>
<dbReference type="InterPro" id="IPR005135">
    <property type="entry name" value="Endo/exonuclease/phosphatase"/>
</dbReference>
<dbReference type="Gene3D" id="3.40.50.620">
    <property type="entry name" value="HUPs"/>
    <property type="match status" value="1"/>
</dbReference>
<evidence type="ECO:0000313" key="4">
    <source>
        <dbReference type="EMBL" id="KAF2540247.1"/>
    </source>
</evidence>
<dbReference type="PROSITE" id="PS51352">
    <property type="entry name" value="THIOREDOXIN_2"/>
    <property type="match status" value="1"/>
</dbReference>
<dbReference type="InterPro" id="IPR004508">
    <property type="entry name" value="Thioredoxin-indep_APS_Rdtase"/>
</dbReference>
<keyword evidence="2" id="KW-0411">Iron-sulfur</keyword>
<dbReference type="GO" id="GO:0000103">
    <property type="term" value="P:sulfate assimilation"/>
    <property type="evidence" value="ECO:0007669"/>
    <property type="project" value="InterPro"/>
</dbReference>
<dbReference type="Proteomes" id="UP000712281">
    <property type="component" value="Unassembled WGS sequence"/>
</dbReference>
<accession>A0A8S9G6K6</accession>
<keyword evidence="2" id="KW-0479">Metal-binding</keyword>
<dbReference type="CDD" id="cd02993">
    <property type="entry name" value="PDI_a_APS_reductase"/>
    <property type="match status" value="1"/>
</dbReference>
<dbReference type="SUPFAM" id="SSF52833">
    <property type="entry name" value="Thioredoxin-like"/>
    <property type="match status" value="1"/>
</dbReference>
<dbReference type="NCBIfam" id="TIGR00424">
    <property type="entry name" value="APS_reduc"/>
    <property type="match status" value="1"/>
</dbReference>
<feature type="domain" description="Thioredoxin" evidence="3">
    <location>
        <begin position="422"/>
        <end position="557"/>
    </location>
</feature>
<dbReference type="InterPro" id="IPR014729">
    <property type="entry name" value="Rossmann-like_a/b/a_fold"/>
</dbReference>
<keyword evidence="1" id="KW-0408">Iron</keyword>
<dbReference type="InterPro" id="IPR002500">
    <property type="entry name" value="PAPS_reduct_dom"/>
</dbReference>
<dbReference type="SUPFAM" id="SSF52402">
    <property type="entry name" value="Adenine nucleotide alpha hydrolases-like"/>
    <property type="match status" value="1"/>
</dbReference>
<dbReference type="PANTHER" id="PTHR46482:SF9">
    <property type="entry name" value="5'-ADENYLYLSULFATE REDUCTASE 1, CHLOROPLASTIC"/>
    <property type="match status" value="1"/>
</dbReference>
<dbReference type="EMBL" id="QGKW02002005">
    <property type="protein sequence ID" value="KAF2540247.1"/>
    <property type="molecule type" value="Genomic_DNA"/>
</dbReference>
<protein>
    <recommendedName>
        <fullName evidence="3">Thioredoxin domain-containing protein</fullName>
    </recommendedName>
</protein>
<name>A0A8S9G6K6_BRACR</name>
<organism evidence="4 5">
    <name type="scientific">Brassica cretica</name>
    <name type="common">Mustard</name>
    <dbReference type="NCBI Taxonomy" id="69181"/>
    <lineage>
        <taxon>Eukaryota</taxon>
        <taxon>Viridiplantae</taxon>
        <taxon>Streptophyta</taxon>
        <taxon>Embryophyta</taxon>
        <taxon>Tracheophyta</taxon>
        <taxon>Spermatophyta</taxon>
        <taxon>Magnoliopsida</taxon>
        <taxon>eudicotyledons</taxon>
        <taxon>Gunneridae</taxon>
        <taxon>Pentapetalae</taxon>
        <taxon>rosids</taxon>
        <taxon>malvids</taxon>
        <taxon>Brassicales</taxon>
        <taxon>Brassicaceae</taxon>
        <taxon>Brassiceae</taxon>
        <taxon>Brassica</taxon>
    </lineage>
</organism>
<dbReference type="Pfam" id="PF00085">
    <property type="entry name" value="Thioredoxin"/>
    <property type="match status" value="1"/>
</dbReference>